<dbReference type="InterPro" id="IPR006282">
    <property type="entry name" value="Thi_PPkinase"/>
</dbReference>
<dbReference type="InterPro" id="IPR036759">
    <property type="entry name" value="TPK_catalytic_sf"/>
</dbReference>
<dbReference type="EC" id="2.7.6.2" evidence="5"/>
<dbReference type="PANTHER" id="PTHR41299:SF1">
    <property type="entry name" value="THIAMINE PYROPHOSPHOKINASE"/>
    <property type="match status" value="1"/>
</dbReference>
<organism evidence="7 8">
    <name type="scientific">Candidatus Intestinimonas merdavium</name>
    <dbReference type="NCBI Taxonomy" id="2838622"/>
    <lineage>
        <taxon>Bacteria</taxon>
        <taxon>Bacillati</taxon>
        <taxon>Bacillota</taxon>
        <taxon>Clostridia</taxon>
        <taxon>Eubacteriales</taxon>
        <taxon>Intestinimonas</taxon>
    </lineage>
</organism>
<evidence type="ECO:0000256" key="5">
    <source>
        <dbReference type="NCBIfam" id="TIGR01378"/>
    </source>
</evidence>
<keyword evidence="3" id="KW-0418">Kinase</keyword>
<sequence>MLQSGTCYIVGAGAFYDRDFVPEEGDFVIAADGGYGTLSVRQTAMDLVVGDFDSMGFRPDHPKVVDLPVEKDDTDMMAAIRLGWDRGYRTYRLYGGTGGRVDHTLANLQSLVWLSRRGGRGFLVGENWTAAAITDGEMTFPAEYTGVVSVFCQGDRAEGVTLEGLKYTLEEAVLTCDFPLGVSNAFTGRESRVAVRKGTLLVVWYR</sequence>
<evidence type="ECO:0000256" key="4">
    <source>
        <dbReference type="ARBA" id="ARBA00022840"/>
    </source>
</evidence>
<comment type="caution">
    <text evidence="7">The sequence shown here is derived from an EMBL/GenBank/DDBJ whole genome shotgun (WGS) entry which is preliminary data.</text>
</comment>
<dbReference type="InterPro" id="IPR036371">
    <property type="entry name" value="TPK_B1-bd_sf"/>
</dbReference>
<feature type="domain" description="Thiamin pyrophosphokinase thiamin-binding" evidence="6">
    <location>
        <begin position="136"/>
        <end position="201"/>
    </location>
</feature>
<dbReference type="SMART" id="SM00983">
    <property type="entry name" value="TPK_B1_binding"/>
    <property type="match status" value="1"/>
</dbReference>
<reference evidence="7" key="2">
    <citation type="submission" date="2021-04" db="EMBL/GenBank/DDBJ databases">
        <authorList>
            <person name="Gilroy R."/>
        </authorList>
    </citation>
    <scope>NUCLEOTIDE SEQUENCE</scope>
    <source>
        <strain evidence="7">CHK33-7979</strain>
    </source>
</reference>
<proteinExistence type="predicted"/>
<dbReference type="GO" id="GO:0004788">
    <property type="term" value="F:thiamine diphosphokinase activity"/>
    <property type="evidence" value="ECO:0007669"/>
    <property type="project" value="UniProtKB-UniRule"/>
</dbReference>
<dbReference type="InterPro" id="IPR053149">
    <property type="entry name" value="TPK"/>
</dbReference>
<evidence type="ECO:0000256" key="3">
    <source>
        <dbReference type="ARBA" id="ARBA00022777"/>
    </source>
</evidence>
<dbReference type="GO" id="GO:0006772">
    <property type="term" value="P:thiamine metabolic process"/>
    <property type="evidence" value="ECO:0007669"/>
    <property type="project" value="UniProtKB-UniRule"/>
</dbReference>
<dbReference type="PANTHER" id="PTHR41299">
    <property type="entry name" value="THIAMINE PYROPHOSPHOKINASE"/>
    <property type="match status" value="1"/>
</dbReference>
<evidence type="ECO:0000256" key="2">
    <source>
        <dbReference type="ARBA" id="ARBA00022741"/>
    </source>
</evidence>
<dbReference type="NCBIfam" id="TIGR01378">
    <property type="entry name" value="thi_PPkinase"/>
    <property type="match status" value="1"/>
</dbReference>
<dbReference type="GO" id="GO:0009229">
    <property type="term" value="P:thiamine diphosphate biosynthetic process"/>
    <property type="evidence" value="ECO:0007669"/>
    <property type="project" value="InterPro"/>
</dbReference>
<dbReference type="GO" id="GO:0030975">
    <property type="term" value="F:thiamine binding"/>
    <property type="evidence" value="ECO:0007669"/>
    <property type="project" value="InterPro"/>
</dbReference>
<evidence type="ECO:0000313" key="7">
    <source>
        <dbReference type="EMBL" id="HIY73469.1"/>
    </source>
</evidence>
<dbReference type="CDD" id="cd07995">
    <property type="entry name" value="TPK"/>
    <property type="match status" value="1"/>
</dbReference>
<reference evidence="7" key="1">
    <citation type="journal article" date="2021" name="PeerJ">
        <title>Extensive microbial diversity within the chicken gut microbiome revealed by metagenomics and culture.</title>
        <authorList>
            <person name="Gilroy R."/>
            <person name="Ravi A."/>
            <person name="Getino M."/>
            <person name="Pursley I."/>
            <person name="Horton D.L."/>
            <person name="Alikhan N.F."/>
            <person name="Baker D."/>
            <person name="Gharbi K."/>
            <person name="Hall N."/>
            <person name="Watson M."/>
            <person name="Adriaenssens E.M."/>
            <person name="Foster-Nyarko E."/>
            <person name="Jarju S."/>
            <person name="Secka A."/>
            <person name="Antonio M."/>
            <person name="Oren A."/>
            <person name="Chaudhuri R.R."/>
            <person name="La Ragione R."/>
            <person name="Hildebrand F."/>
            <person name="Pallen M.J."/>
        </authorList>
    </citation>
    <scope>NUCLEOTIDE SEQUENCE</scope>
    <source>
        <strain evidence="7">CHK33-7979</strain>
    </source>
</reference>
<dbReference type="GO" id="GO:0005524">
    <property type="term" value="F:ATP binding"/>
    <property type="evidence" value="ECO:0007669"/>
    <property type="project" value="UniProtKB-KW"/>
</dbReference>
<keyword evidence="1 7" id="KW-0808">Transferase</keyword>
<keyword evidence="2" id="KW-0547">Nucleotide-binding</keyword>
<dbReference type="InterPro" id="IPR007371">
    <property type="entry name" value="TPK_catalytic"/>
</dbReference>
<accession>A0A9D2CEG6</accession>
<dbReference type="Pfam" id="PF04265">
    <property type="entry name" value="TPK_B1_binding"/>
    <property type="match status" value="1"/>
</dbReference>
<keyword evidence="4" id="KW-0067">ATP-binding</keyword>
<gene>
    <name evidence="7" type="ORF">H9826_05790</name>
</gene>
<dbReference type="Proteomes" id="UP000886824">
    <property type="component" value="Unassembled WGS sequence"/>
</dbReference>
<protein>
    <recommendedName>
        <fullName evidence="5">Thiamine diphosphokinase</fullName>
        <ecNumber evidence="5">2.7.6.2</ecNumber>
    </recommendedName>
</protein>
<dbReference type="SUPFAM" id="SSF63999">
    <property type="entry name" value="Thiamin pyrophosphokinase, catalytic domain"/>
    <property type="match status" value="1"/>
</dbReference>
<evidence type="ECO:0000259" key="6">
    <source>
        <dbReference type="SMART" id="SM00983"/>
    </source>
</evidence>
<evidence type="ECO:0000313" key="8">
    <source>
        <dbReference type="Proteomes" id="UP000886824"/>
    </source>
</evidence>
<evidence type="ECO:0000256" key="1">
    <source>
        <dbReference type="ARBA" id="ARBA00022679"/>
    </source>
</evidence>
<dbReference type="Pfam" id="PF04263">
    <property type="entry name" value="TPK_catalytic"/>
    <property type="match status" value="1"/>
</dbReference>
<dbReference type="EMBL" id="DXCX01000057">
    <property type="protein sequence ID" value="HIY73469.1"/>
    <property type="molecule type" value="Genomic_DNA"/>
</dbReference>
<dbReference type="Gene3D" id="3.40.50.10240">
    <property type="entry name" value="Thiamin pyrophosphokinase, catalytic domain"/>
    <property type="match status" value="1"/>
</dbReference>
<dbReference type="GO" id="GO:0016301">
    <property type="term" value="F:kinase activity"/>
    <property type="evidence" value="ECO:0007669"/>
    <property type="project" value="UniProtKB-KW"/>
</dbReference>
<dbReference type="AlphaFoldDB" id="A0A9D2CEG6"/>
<name>A0A9D2CEG6_9FIRM</name>
<dbReference type="InterPro" id="IPR007373">
    <property type="entry name" value="Thiamin_PyroPKinase_B1-bd"/>
</dbReference>
<dbReference type="SUPFAM" id="SSF63862">
    <property type="entry name" value="Thiamin pyrophosphokinase, substrate-binding domain"/>
    <property type="match status" value="1"/>
</dbReference>